<sequence length="182" mass="20291">MAGLCEGGNEPPGSLKARKVKLFRIRVYGTCRAVRLLCTWRVQQRTKRMNPDLFIVTLQRNVCSCVILLKKTPEEMNRTEPYLCFGMENVKYPQLEGKKKTLLNSVYFTISSYGVINKSASADRRVSQSSEQSVFGSQSTSESSSLQVSLRGNKEVSLREHLEDRGSTCSGTASGRLGLDVQ</sequence>
<evidence type="ECO:0000256" key="1">
    <source>
        <dbReference type="SAM" id="MobiDB-lite"/>
    </source>
</evidence>
<reference evidence="2 3" key="1">
    <citation type="journal article" date="2022" name="Allergy">
        <title>Genome assembly and annotation of Periplaneta americana reveal a comprehensive cockroach allergen profile.</title>
        <authorList>
            <person name="Wang L."/>
            <person name="Xiong Q."/>
            <person name="Saelim N."/>
            <person name="Wang L."/>
            <person name="Nong W."/>
            <person name="Wan A.T."/>
            <person name="Shi M."/>
            <person name="Liu X."/>
            <person name="Cao Q."/>
            <person name="Hui J.H.L."/>
            <person name="Sookrung N."/>
            <person name="Leung T.F."/>
            <person name="Tungtrongchitr A."/>
            <person name="Tsui S.K.W."/>
        </authorList>
    </citation>
    <scope>NUCLEOTIDE SEQUENCE [LARGE SCALE GENOMIC DNA]</scope>
    <source>
        <strain evidence="2">PWHHKU_190912</strain>
    </source>
</reference>
<name>A0ABQ8TAH5_PERAM</name>
<accession>A0ABQ8TAH5</accession>
<keyword evidence="3" id="KW-1185">Reference proteome</keyword>
<gene>
    <name evidence="2" type="ORF">ANN_05219</name>
</gene>
<comment type="caution">
    <text evidence="2">The sequence shown here is derived from an EMBL/GenBank/DDBJ whole genome shotgun (WGS) entry which is preliminary data.</text>
</comment>
<feature type="region of interest" description="Disordered" evidence="1">
    <location>
        <begin position="159"/>
        <end position="182"/>
    </location>
</feature>
<dbReference type="Proteomes" id="UP001148838">
    <property type="component" value="Unassembled WGS sequence"/>
</dbReference>
<evidence type="ECO:0000313" key="2">
    <source>
        <dbReference type="EMBL" id="KAJ4443546.1"/>
    </source>
</evidence>
<organism evidence="2 3">
    <name type="scientific">Periplaneta americana</name>
    <name type="common">American cockroach</name>
    <name type="synonym">Blatta americana</name>
    <dbReference type="NCBI Taxonomy" id="6978"/>
    <lineage>
        <taxon>Eukaryota</taxon>
        <taxon>Metazoa</taxon>
        <taxon>Ecdysozoa</taxon>
        <taxon>Arthropoda</taxon>
        <taxon>Hexapoda</taxon>
        <taxon>Insecta</taxon>
        <taxon>Pterygota</taxon>
        <taxon>Neoptera</taxon>
        <taxon>Polyneoptera</taxon>
        <taxon>Dictyoptera</taxon>
        <taxon>Blattodea</taxon>
        <taxon>Blattoidea</taxon>
        <taxon>Blattidae</taxon>
        <taxon>Blattinae</taxon>
        <taxon>Periplaneta</taxon>
    </lineage>
</organism>
<dbReference type="EMBL" id="JAJSOF020000013">
    <property type="protein sequence ID" value="KAJ4443546.1"/>
    <property type="molecule type" value="Genomic_DNA"/>
</dbReference>
<proteinExistence type="predicted"/>
<protein>
    <submittedName>
        <fullName evidence="2">Uncharacterized protein</fullName>
    </submittedName>
</protein>
<evidence type="ECO:0000313" key="3">
    <source>
        <dbReference type="Proteomes" id="UP001148838"/>
    </source>
</evidence>